<accession>A0ABS6ULM8</accession>
<protein>
    <submittedName>
        <fullName evidence="2">Uncharacterized protein</fullName>
    </submittedName>
</protein>
<evidence type="ECO:0000313" key="2">
    <source>
        <dbReference type="EMBL" id="MBW0133163.1"/>
    </source>
</evidence>
<evidence type="ECO:0000313" key="3">
    <source>
        <dbReference type="Proteomes" id="UP000694287"/>
    </source>
</evidence>
<organism evidence="2 3">
    <name type="scientific">Pseudonocardia abyssalis</name>
    <dbReference type="NCBI Taxonomy" id="2792008"/>
    <lineage>
        <taxon>Bacteria</taxon>
        <taxon>Bacillati</taxon>
        <taxon>Actinomycetota</taxon>
        <taxon>Actinomycetes</taxon>
        <taxon>Pseudonocardiales</taxon>
        <taxon>Pseudonocardiaceae</taxon>
        <taxon>Pseudonocardia</taxon>
    </lineage>
</organism>
<proteinExistence type="predicted"/>
<evidence type="ECO:0000256" key="1">
    <source>
        <dbReference type="SAM" id="MobiDB-lite"/>
    </source>
</evidence>
<dbReference type="Proteomes" id="UP000694287">
    <property type="component" value="Unassembled WGS sequence"/>
</dbReference>
<comment type="caution">
    <text evidence="2">The sequence shown here is derived from an EMBL/GenBank/DDBJ whole genome shotgun (WGS) entry which is preliminary data.</text>
</comment>
<name>A0ABS6ULM8_9PSEU</name>
<dbReference type="EMBL" id="JADQDK010000001">
    <property type="protein sequence ID" value="MBW0133163.1"/>
    <property type="molecule type" value="Genomic_DNA"/>
</dbReference>
<gene>
    <name evidence="2" type="ORF">I4I81_02680</name>
</gene>
<feature type="region of interest" description="Disordered" evidence="1">
    <location>
        <begin position="116"/>
        <end position="173"/>
    </location>
</feature>
<dbReference type="RefSeq" id="WP_218602038.1">
    <property type="nucleotide sequence ID" value="NZ_JADQDJ010000045.1"/>
</dbReference>
<reference evidence="2 3" key="1">
    <citation type="submission" date="2020-11" db="EMBL/GenBank/DDBJ databases">
        <title>Pseudonocardia abyssalis sp. nov. and Pseudonocardia oceani sp. nov., description and phylogenomic analysis of two novel actinomycetes isolated from the deep Southern Ocean.</title>
        <authorList>
            <person name="Parra J."/>
        </authorList>
    </citation>
    <scope>NUCLEOTIDE SEQUENCE [LARGE SCALE GENOMIC DNA]</scope>
    <source>
        <strain evidence="2 3">KRD-168</strain>
    </source>
</reference>
<sequence length="173" mass="17780">MCDAAGIGSACVLTRRAGRRIPMLGSVIALPAVAAALPSLAQEEGDDRDPLLGECEVVLELNPCARVSVEKIDAESWYPHALDTLGRGCVQQVLRDTATLVADGLGRADLTVRSSPPVREARGRTVRATDSQPVCSGPAQGSGRGRAGWAPGSALGGQGWAQAPSPAQPSCTV</sequence>
<keyword evidence="3" id="KW-1185">Reference proteome</keyword>